<dbReference type="EMBL" id="JQIM01000007">
    <property type="protein sequence ID" value="KGX17037.1"/>
    <property type="molecule type" value="Genomic_DNA"/>
</dbReference>
<protein>
    <submittedName>
        <fullName evidence="2">Uncharacterized protein</fullName>
    </submittedName>
</protein>
<accession>A0AA40MH89</accession>
<sequence length="90" mass="9283">MIRVLALALLVVAVTLQVFGAAAMAAEPDVRPIPLMGVPVMTGLSRVSQSAAVFAAPSASIDHATVVVRDDVATTARKTLSDNEEVVSPQ</sequence>
<feature type="signal peptide" evidence="1">
    <location>
        <begin position="1"/>
        <end position="25"/>
    </location>
</feature>
<dbReference type="AlphaFoldDB" id="A0AA40MH89"/>
<reference evidence="2 3" key="1">
    <citation type="submission" date="2014-08" db="EMBL/GenBank/DDBJ databases">
        <authorList>
            <person name="Bunnell A."/>
            <person name="Chain P.S."/>
            <person name="Chertkov O."/>
            <person name="Currie B.J."/>
            <person name="Daligault H.E."/>
            <person name="Davenport K.W."/>
            <person name="Davis C."/>
            <person name="Gleasner C.D."/>
            <person name="Johnson S.L."/>
            <person name="Kaestli M."/>
            <person name="Koren S."/>
            <person name="Kunde Y.A."/>
            <person name="Mayo M."/>
            <person name="McMurry K.K."/>
            <person name="Price E.P."/>
            <person name="Reitenga K.G."/>
            <person name="Robison R."/>
            <person name="Rosovitz M.J."/>
            <person name="Sarovich D.S."/>
            <person name="Teshima H."/>
        </authorList>
    </citation>
    <scope>NUCLEOTIDE SEQUENCE [LARGE SCALE GENOMIC DNA]</scope>
    <source>
        <strain evidence="2 3">MSHR44</strain>
    </source>
</reference>
<gene>
    <name evidence="2" type="ORF">Y036_6021</name>
</gene>
<organism evidence="2 3">
    <name type="scientific">Burkholderia pseudomallei</name>
    <name type="common">Pseudomonas pseudomallei</name>
    <dbReference type="NCBI Taxonomy" id="28450"/>
    <lineage>
        <taxon>Bacteria</taxon>
        <taxon>Pseudomonadati</taxon>
        <taxon>Pseudomonadota</taxon>
        <taxon>Betaproteobacteria</taxon>
        <taxon>Burkholderiales</taxon>
        <taxon>Burkholderiaceae</taxon>
        <taxon>Burkholderia</taxon>
        <taxon>pseudomallei group</taxon>
    </lineage>
</organism>
<keyword evidence="1" id="KW-0732">Signal</keyword>
<comment type="caution">
    <text evidence="2">The sequence shown here is derived from an EMBL/GenBank/DDBJ whole genome shotgun (WGS) entry which is preliminary data.</text>
</comment>
<evidence type="ECO:0000313" key="2">
    <source>
        <dbReference type="EMBL" id="KGX17037.1"/>
    </source>
</evidence>
<proteinExistence type="predicted"/>
<name>A0AA40MH89_BURPE</name>
<dbReference type="Proteomes" id="UP000030475">
    <property type="component" value="Unassembled WGS sequence"/>
</dbReference>
<evidence type="ECO:0000256" key="1">
    <source>
        <dbReference type="SAM" id="SignalP"/>
    </source>
</evidence>
<evidence type="ECO:0000313" key="3">
    <source>
        <dbReference type="Proteomes" id="UP000030475"/>
    </source>
</evidence>
<feature type="chain" id="PRO_5041421770" evidence="1">
    <location>
        <begin position="26"/>
        <end position="90"/>
    </location>
</feature>
<dbReference type="RefSeq" id="WP_038740639.1">
    <property type="nucleotide sequence ID" value="NZ_KN323090.1"/>
</dbReference>